<keyword evidence="5" id="KW-1185">Reference proteome</keyword>
<accession>B0DRR2</accession>
<protein>
    <submittedName>
        <fullName evidence="4">Predicted protein</fullName>
    </submittedName>
</protein>
<dbReference type="InParanoid" id="B0DRR2"/>
<feature type="region of interest" description="Disordered" evidence="2">
    <location>
        <begin position="68"/>
        <end position="87"/>
    </location>
</feature>
<feature type="compositionally biased region" description="Low complexity" evidence="2">
    <location>
        <begin position="68"/>
        <end position="79"/>
    </location>
</feature>
<evidence type="ECO:0000259" key="3">
    <source>
        <dbReference type="Pfam" id="PF15902"/>
    </source>
</evidence>
<reference evidence="4 5" key="1">
    <citation type="journal article" date="2008" name="Nature">
        <title>The genome of Laccaria bicolor provides insights into mycorrhizal symbiosis.</title>
        <authorList>
            <person name="Martin F."/>
            <person name="Aerts A."/>
            <person name="Ahren D."/>
            <person name="Brun A."/>
            <person name="Danchin E.G.J."/>
            <person name="Duchaussoy F."/>
            <person name="Gibon J."/>
            <person name="Kohler A."/>
            <person name="Lindquist E."/>
            <person name="Pereda V."/>
            <person name="Salamov A."/>
            <person name="Shapiro H.J."/>
            <person name="Wuyts J."/>
            <person name="Blaudez D."/>
            <person name="Buee M."/>
            <person name="Brokstein P."/>
            <person name="Canbaeck B."/>
            <person name="Cohen D."/>
            <person name="Courty P.E."/>
            <person name="Coutinho P.M."/>
            <person name="Delaruelle C."/>
            <person name="Detter J.C."/>
            <person name="Deveau A."/>
            <person name="DiFazio S."/>
            <person name="Duplessis S."/>
            <person name="Fraissinet-Tachet L."/>
            <person name="Lucic E."/>
            <person name="Frey-Klett P."/>
            <person name="Fourrey C."/>
            <person name="Feussner I."/>
            <person name="Gay G."/>
            <person name="Grimwood J."/>
            <person name="Hoegger P.J."/>
            <person name="Jain P."/>
            <person name="Kilaru S."/>
            <person name="Labbe J."/>
            <person name="Lin Y.C."/>
            <person name="Legue V."/>
            <person name="Le Tacon F."/>
            <person name="Marmeisse R."/>
            <person name="Melayah D."/>
            <person name="Montanini B."/>
            <person name="Muratet M."/>
            <person name="Nehls U."/>
            <person name="Niculita-Hirzel H."/>
            <person name="Oudot-Le Secq M.P."/>
            <person name="Peter M."/>
            <person name="Quesneville H."/>
            <person name="Rajashekar B."/>
            <person name="Reich M."/>
            <person name="Rouhier N."/>
            <person name="Schmutz J."/>
            <person name="Yin T."/>
            <person name="Chalot M."/>
            <person name="Henrissat B."/>
            <person name="Kuees U."/>
            <person name="Lucas S."/>
            <person name="Van de Peer Y."/>
            <person name="Podila G.K."/>
            <person name="Polle A."/>
            <person name="Pukkila P.J."/>
            <person name="Richardson P.M."/>
            <person name="Rouze P."/>
            <person name="Sanders I.R."/>
            <person name="Stajich J.E."/>
            <person name="Tunlid A."/>
            <person name="Tuskan G."/>
            <person name="Grigoriev I.V."/>
        </authorList>
    </citation>
    <scope>NUCLEOTIDE SEQUENCE [LARGE SCALE GENOMIC DNA]</scope>
    <source>
        <strain evidence="5">S238N-H82 / ATCC MYA-4686</strain>
    </source>
</reference>
<dbReference type="EMBL" id="DS547129">
    <property type="protein sequence ID" value="EDR02650.1"/>
    <property type="molecule type" value="Genomic_DNA"/>
</dbReference>
<proteinExistence type="predicted"/>
<dbReference type="InterPro" id="IPR031778">
    <property type="entry name" value="Sortilin_N"/>
</dbReference>
<dbReference type="AlphaFoldDB" id="B0DRR2"/>
<evidence type="ECO:0000313" key="5">
    <source>
        <dbReference type="Proteomes" id="UP000001194"/>
    </source>
</evidence>
<evidence type="ECO:0000313" key="4">
    <source>
        <dbReference type="EMBL" id="EDR02650.1"/>
    </source>
</evidence>
<dbReference type="HOGENOM" id="CLU_2483746_0_0_1"/>
<dbReference type="GeneID" id="6082321"/>
<evidence type="ECO:0000256" key="2">
    <source>
        <dbReference type="SAM" id="MobiDB-lite"/>
    </source>
</evidence>
<sequence>MPNDRMRLRLQLDFTDCFGTGNTWKVLKPPATDSAGNKSACEGVVISQNCALHIQGYTGRTDHRATYSSPSLVGCSSPSETMASGWP</sequence>
<gene>
    <name evidence="4" type="ORF">LACBIDRAFT_308163</name>
</gene>
<dbReference type="Pfam" id="PF15902">
    <property type="entry name" value="Sortilin-Vps10"/>
    <property type="match status" value="1"/>
</dbReference>
<dbReference type="RefSeq" id="XP_001886694.1">
    <property type="nucleotide sequence ID" value="XM_001886659.1"/>
</dbReference>
<feature type="domain" description="Sortilin N-terminal" evidence="3">
    <location>
        <begin position="18"/>
        <end position="74"/>
    </location>
</feature>
<keyword evidence="1" id="KW-0677">Repeat</keyword>
<organism evidence="5">
    <name type="scientific">Laccaria bicolor (strain S238N-H82 / ATCC MYA-4686)</name>
    <name type="common">Bicoloured deceiver</name>
    <name type="synonym">Laccaria laccata var. bicolor</name>
    <dbReference type="NCBI Taxonomy" id="486041"/>
    <lineage>
        <taxon>Eukaryota</taxon>
        <taxon>Fungi</taxon>
        <taxon>Dikarya</taxon>
        <taxon>Basidiomycota</taxon>
        <taxon>Agaricomycotina</taxon>
        <taxon>Agaricomycetes</taxon>
        <taxon>Agaricomycetidae</taxon>
        <taxon>Agaricales</taxon>
        <taxon>Agaricineae</taxon>
        <taxon>Hydnangiaceae</taxon>
        <taxon>Laccaria</taxon>
    </lineage>
</organism>
<dbReference type="Proteomes" id="UP000001194">
    <property type="component" value="Unassembled WGS sequence"/>
</dbReference>
<dbReference type="KEGG" id="lbc:LACBIDRAFT_308163"/>
<name>B0DRR2_LACBS</name>
<evidence type="ECO:0000256" key="1">
    <source>
        <dbReference type="ARBA" id="ARBA00022737"/>
    </source>
</evidence>